<dbReference type="AlphaFoldDB" id="A0A2M8AFX9"/>
<name>A0A2M8AFX9_9BACT</name>
<dbReference type="EMBL" id="PFUO01000102">
    <property type="protein sequence ID" value="PJB16415.1"/>
    <property type="molecule type" value="Genomic_DNA"/>
</dbReference>
<protein>
    <submittedName>
        <fullName evidence="1">Uncharacterized protein</fullName>
    </submittedName>
</protein>
<sequence>MLIGGLMVTQQMGGMAASIAGKGMAAIQKGKGLTGKGLLKGARTVGSWGLDKTSQLTKGRVDFNLARAWGRFKTQMDKNKAERAVGIEQKVAAKAGEGNRLAILTHGALAAKNLSSWGGIKGFAMGRGRFKYSNEAEKLEEERKRVLSNNDAIGVLKDQKTKKETLKTLQDNIALKDIAIRGKAVDDPERAKLVEEKKTLEDQYTDTREQIGENDKKLGRRTVDKATGKFKYANIDNVKAKTLDKEIADNRDKASKVALRGEDIVKGAEAEAVAIQEKKITHIDNFSELGEIFNQAIREGNVGLQAAVARKMTKNGDYNELARIMKVGTGTKGMQDLAKIMEKQGGMSQQMSRGLVADMGVICKNLGQFGGFASMEMDKSGNWQEVSEDKAQGVQLAEMQKMEPQAFARTVNRLGLGYYDDDGDPSKAGVHDESTWHLSKAAIIYLKTNQEALGEQYKRRGMQNAIEHLSSKIGQLAANGVKSGRDSLIETIEARGHKGGTDPMEQVKTVKKI</sequence>
<accession>A0A2M8AFX9</accession>
<organism evidence="1 2">
    <name type="scientific">Candidatus Falkowbacteria bacterium CG_4_9_14_3_um_filter_38_19</name>
    <dbReference type="NCBI Taxonomy" id="1974559"/>
    <lineage>
        <taxon>Bacteria</taxon>
        <taxon>Candidatus Falkowiibacteriota</taxon>
    </lineage>
</organism>
<reference evidence="2" key="1">
    <citation type="submission" date="2017-09" db="EMBL/GenBank/DDBJ databases">
        <title>Depth-based differentiation of microbial function through sediment-hosted aquifers and enrichment of novel symbionts in the deep terrestrial subsurface.</title>
        <authorList>
            <person name="Probst A.J."/>
            <person name="Ladd B."/>
            <person name="Jarett J.K."/>
            <person name="Geller-Mcgrath D.E."/>
            <person name="Sieber C.M.K."/>
            <person name="Emerson J.B."/>
            <person name="Anantharaman K."/>
            <person name="Thomas B.C."/>
            <person name="Malmstrom R."/>
            <person name="Stieglmeier M."/>
            <person name="Klingl A."/>
            <person name="Woyke T."/>
            <person name="Ryan C.M."/>
            <person name="Banfield J.F."/>
        </authorList>
    </citation>
    <scope>NUCLEOTIDE SEQUENCE [LARGE SCALE GENOMIC DNA]</scope>
</reference>
<dbReference type="Proteomes" id="UP000230611">
    <property type="component" value="Unassembled WGS sequence"/>
</dbReference>
<evidence type="ECO:0000313" key="1">
    <source>
        <dbReference type="EMBL" id="PJB16415.1"/>
    </source>
</evidence>
<evidence type="ECO:0000313" key="2">
    <source>
        <dbReference type="Proteomes" id="UP000230611"/>
    </source>
</evidence>
<comment type="caution">
    <text evidence="1">The sequence shown here is derived from an EMBL/GenBank/DDBJ whole genome shotgun (WGS) entry which is preliminary data.</text>
</comment>
<proteinExistence type="predicted"/>
<gene>
    <name evidence="1" type="ORF">CO116_02205</name>
</gene>